<evidence type="ECO:0000256" key="5">
    <source>
        <dbReference type="ARBA" id="ARBA00022764"/>
    </source>
</evidence>
<evidence type="ECO:0000256" key="2">
    <source>
        <dbReference type="ARBA" id="ARBA00009023"/>
    </source>
</evidence>
<dbReference type="Pfam" id="PF03480">
    <property type="entry name" value="DctP"/>
    <property type="match status" value="1"/>
</dbReference>
<comment type="caution">
    <text evidence="7">The sequence shown here is derived from an EMBL/GenBank/DDBJ whole genome shotgun (WGS) entry which is preliminary data.</text>
</comment>
<evidence type="ECO:0000313" key="7">
    <source>
        <dbReference type="EMBL" id="MWB78203.1"/>
    </source>
</evidence>
<dbReference type="PANTHER" id="PTHR33376:SF7">
    <property type="entry name" value="C4-DICARBOXYLATE-BINDING PROTEIN DCTB"/>
    <property type="match status" value="1"/>
</dbReference>
<dbReference type="CDD" id="cd13666">
    <property type="entry name" value="PBP2_TRAP_DctP_like_1"/>
    <property type="match status" value="1"/>
</dbReference>
<dbReference type="GO" id="GO:0055085">
    <property type="term" value="P:transmembrane transport"/>
    <property type="evidence" value="ECO:0007669"/>
    <property type="project" value="InterPro"/>
</dbReference>
<proteinExistence type="inferred from homology"/>
<sequence length="381" mass="40973">MNTIKLRLAAATALGLVLAAGSTAQAAELRYATGFGPNSTGANASNAAADYLSQITNGEMTMQVFPQSLLGFAEMSSGVRDGIADAGFVLFPYFPAEYRNSSLIADLNMVLTLEQTGDRGGLAWTGALTEYIVMHCDACRAEIAEQNQVYTSTSATEYNLLCKPEVNTEADLKGLKIRAPGGNWNRWVEAFGAVPVSLPFAEMYEGMSQGIIDCSIASFTELVDQGLMDEVTSIVTDVPGGAFGGSAMFNINRDVWQSMTAGERESYMKAANYGGAITSWEYRANNAAAREKAIAAGIDVHEADQALHDKTMDWIRNDIATVTQLYSEKYGVENTQESADAFLEIFGKWAGLVDGIDSGEALADLIWQEVGSKVDFETYGM</sequence>
<dbReference type="Gene3D" id="3.40.190.170">
    <property type="entry name" value="Bacterial extracellular solute-binding protein, family 7"/>
    <property type="match status" value="1"/>
</dbReference>
<evidence type="ECO:0000313" key="8">
    <source>
        <dbReference type="Proteomes" id="UP000443843"/>
    </source>
</evidence>
<evidence type="ECO:0000256" key="3">
    <source>
        <dbReference type="ARBA" id="ARBA00022448"/>
    </source>
</evidence>
<dbReference type="Proteomes" id="UP000443843">
    <property type="component" value="Unassembled WGS sequence"/>
</dbReference>
<keyword evidence="3" id="KW-0813">Transport</keyword>
<keyword evidence="5" id="KW-0574">Periplasm</keyword>
<dbReference type="PANTHER" id="PTHR33376">
    <property type="match status" value="1"/>
</dbReference>
<comment type="similarity">
    <text evidence="2">Belongs to the bacterial solute-binding protein 7 family.</text>
</comment>
<accession>A0A844WAX0</accession>
<evidence type="ECO:0000256" key="1">
    <source>
        <dbReference type="ARBA" id="ARBA00004418"/>
    </source>
</evidence>
<keyword evidence="4 6" id="KW-0732">Signal</keyword>
<name>A0A844WAX0_9RHOB</name>
<dbReference type="RefSeq" id="WP_160382468.1">
    <property type="nucleotide sequence ID" value="NZ_WNXQ01000004.1"/>
</dbReference>
<dbReference type="InterPro" id="IPR018389">
    <property type="entry name" value="DctP_fam"/>
</dbReference>
<keyword evidence="8" id="KW-1185">Reference proteome</keyword>
<evidence type="ECO:0000256" key="6">
    <source>
        <dbReference type="SAM" id="SignalP"/>
    </source>
</evidence>
<comment type="subcellular location">
    <subcellularLocation>
        <location evidence="1">Periplasm</location>
    </subcellularLocation>
</comment>
<feature type="signal peptide" evidence="6">
    <location>
        <begin position="1"/>
        <end position="26"/>
    </location>
</feature>
<feature type="chain" id="PRO_5032629543" evidence="6">
    <location>
        <begin position="27"/>
        <end position="381"/>
    </location>
</feature>
<dbReference type="InterPro" id="IPR038404">
    <property type="entry name" value="TRAP_DctP_sf"/>
</dbReference>
<gene>
    <name evidence="7" type="ORF">GLS40_09220</name>
</gene>
<evidence type="ECO:0000256" key="4">
    <source>
        <dbReference type="ARBA" id="ARBA00022729"/>
    </source>
</evidence>
<dbReference type="AlphaFoldDB" id="A0A844WAX0"/>
<protein>
    <submittedName>
        <fullName evidence="7">C4-dicarboxylate ABC transporter substrate-binding protein</fullName>
    </submittedName>
</protein>
<organism evidence="7 8">
    <name type="scientific">Pseudooceanicola pacificus</name>
    <dbReference type="NCBI Taxonomy" id="2676438"/>
    <lineage>
        <taxon>Bacteria</taxon>
        <taxon>Pseudomonadati</taxon>
        <taxon>Pseudomonadota</taxon>
        <taxon>Alphaproteobacteria</taxon>
        <taxon>Rhodobacterales</taxon>
        <taxon>Paracoccaceae</taxon>
        <taxon>Pseudooceanicola</taxon>
    </lineage>
</organism>
<dbReference type="GO" id="GO:0042597">
    <property type="term" value="C:periplasmic space"/>
    <property type="evidence" value="ECO:0007669"/>
    <property type="project" value="UniProtKB-SubCell"/>
</dbReference>
<dbReference type="EMBL" id="WNXQ01000004">
    <property type="protein sequence ID" value="MWB78203.1"/>
    <property type="molecule type" value="Genomic_DNA"/>
</dbReference>
<reference evidence="7 8" key="1">
    <citation type="submission" date="2019-11" db="EMBL/GenBank/DDBJ databases">
        <title>Pseudooceanicola pacifica sp. nov., isolated from deep-sea sediment of the Pacific Ocean.</title>
        <authorList>
            <person name="Lyu L."/>
        </authorList>
    </citation>
    <scope>NUCLEOTIDE SEQUENCE [LARGE SCALE GENOMIC DNA]</scope>
    <source>
        <strain evidence="7 8">216_PA32_1</strain>
    </source>
</reference>